<dbReference type="InterPro" id="IPR018816">
    <property type="entry name" value="Cactin_central"/>
</dbReference>
<feature type="domain" description="Splicing factor cactin central" evidence="6">
    <location>
        <begin position="64"/>
        <end position="135"/>
    </location>
</feature>
<feature type="transmembrane region" description="Helical" evidence="4">
    <location>
        <begin position="568"/>
        <end position="592"/>
    </location>
</feature>
<evidence type="ECO:0000313" key="7">
    <source>
        <dbReference type="EMBL" id="OAA31984.1"/>
    </source>
</evidence>
<evidence type="ECO:0000256" key="4">
    <source>
        <dbReference type="SAM" id="Phobius"/>
    </source>
</evidence>
<keyword evidence="4" id="KW-0472">Membrane</keyword>
<dbReference type="InterPro" id="IPR019134">
    <property type="entry name" value="Cactin_C"/>
</dbReference>
<feature type="compositionally biased region" description="Basic residues" evidence="3">
    <location>
        <begin position="32"/>
        <end position="45"/>
    </location>
</feature>
<keyword evidence="4" id="KW-0812">Transmembrane</keyword>
<dbReference type="GO" id="GO:0045292">
    <property type="term" value="P:mRNA cis splicing, via spliceosome"/>
    <property type="evidence" value="ECO:0007669"/>
    <property type="project" value="TreeGrafter"/>
</dbReference>
<dbReference type="STRING" id="1081109.A0A166U2Y8"/>
<dbReference type="Pfam" id="PF10312">
    <property type="entry name" value="Cactin_mid"/>
    <property type="match status" value="2"/>
</dbReference>
<feature type="compositionally biased region" description="Low complexity" evidence="3">
    <location>
        <begin position="294"/>
        <end position="339"/>
    </location>
</feature>
<evidence type="ECO:0000256" key="2">
    <source>
        <dbReference type="ARBA" id="ARBA00034534"/>
    </source>
</evidence>
<evidence type="ECO:0000256" key="3">
    <source>
        <dbReference type="SAM" id="MobiDB-lite"/>
    </source>
</evidence>
<dbReference type="PANTHER" id="PTHR21737:SF4">
    <property type="entry name" value="SPLICING FACTOR CACTIN"/>
    <property type="match status" value="1"/>
</dbReference>
<accession>A0A166U2Y8</accession>
<organism evidence="7 8">
    <name type="scientific">Moelleriella libera RCEF 2490</name>
    <dbReference type="NCBI Taxonomy" id="1081109"/>
    <lineage>
        <taxon>Eukaryota</taxon>
        <taxon>Fungi</taxon>
        <taxon>Dikarya</taxon>
        <taxon>Ascomycota</taxon>
        <taxon>Pezizomycotina</taxon>
        <taxon>Sordariomycetes</taxon>
        <taxon>Hypocreomycetidae</taxon>
        <taxon>Hypocreales</taxon>
        <taxon>Clavicipitaceae</taxon>
        <taxon>Moelleriella</taxon>
    </lineage>
</organism>
<dbReference type="OrthoDB" id="265955at2759"/>
<dbReference type="SMART" id="SM01050">
    <property type="entry name" value="CactinC_cactus"/>
    <property type="match status" value="1"/>
</dbReference>
<dbReference type="GO" id="GO:0005737">
    <property type="term" value="C:cytoplasm"/>
    <property type="evidence" value="ECO:0007669"/>
    <property type="project" value="TreeGrafter"/>
</dbReference>
<feature type="region of interest" description="Disordered" evidence="3">
    <location>
        <begin position="1"/>
        <end position="55"/>
    </location>
</feature>
<evidence type="ECO:0000313" key="8">
    <source>
        <dbReference type="Proteomes" id="UP000078544"/>
    </source>
</evidence>
<proteinExistence type="inferred from homology"/>
<feature type="region of interest" description="Disordered" evidence="3">
    <location>
        <begin position="285"/>
        <end position="353"/>
    </location>
</feature>
<dbReference type="Proteomes" id="UP000078544">
    <property type="component" value="Unassembled WGS sequence"/>
</dbReference>
<protein>
    <recommendedName>
        <fullName evidence="2">Splicing factor Cactin</fullName>
    </recommendedName>
</protein>
<evidence type="ECO:0000256" key="1">
    <source>
        <dbReference type="ARBA" id="ARBA00006895"/>
    </source>
</evidence>
<feature type="domain" description="Splicing factor Cactin C-terminal" evidence="5">
    <location>
        <begin position="399"/>
        <end position="528"/>
    </location>
</feature>
<keyword evidence="8" id="KW-1185">Reference proteome</keyword>
<gene>
    <name evidence="7" type="ORF">AAL_01316</name>
</gene>
<reference evidence="7 8" key="1">
    <citation type="journal article" date="2016" name="Genome Biol. Evol.">
        <title>Divergent and convergent evolution of fungal pathogenicity.</title>
        <authorList>
            <person name="Shang Y."/>
            <person name="Xiao G."/>
            <person name="Zheng P."/>
            <person name="Cen K."/>
            <person name="Zhan S."/>
            <person name="Wang C."/>
        </authorList>
    </citation>
    <scope>NUCLEOTIDE SEQUENCE [LARGE SCALE GENOMIC DNA]</scope>
    <source>
        <strain evidence="7 8">RCEF 2490</strain>
    </source>
</reference>
<evidence type="ECO:0000259" key="6">
    <source>
        <dbReference type="Pfam" id="PF10312"/>
    </source>
</evidence>
<comment type="similarity">
    <text evidence="1">Belongs to the CACTIN family.</text>
</comment>
<sequence>MDPGRRAMIDGAGAASPPPPPSRSSQQQHEQPHRHHRGSKNRVSKPSRPGPPRAAAAAAAHYLTEEEQARKYVADEDMFVMKQSKKAADIRVREGRATPIDRLAFNLRYIDPGRDILEDEDADLDIALEDPANLLLLAATGGGGAEGANAGAGAQGANSLAQLTQLQKDIGHFHCLEKNAQLRQYWEACRELCAHHAEKLRASTQDGRVVNSVVDDIDRILGPKTYEQLAALEKQISAKLRSDEDIDTDYWQQLLRHLQVWQAKATLKRIFAGIQQKRADLLAARGGGEGEGGASTSPSTSASTPAAASARAAAAATTSSQNAANPSAAIQASRGAAASDNNRGGPLPATTTSSINATDVLYNREAAKGVLDNEEVFAAEEEVAPAKTPPGGHADDEHKARKKPRYFNRVQMGYEWNKYNQTHYDHDNPPPKVVHGYRFNIFYPDLVDKTKAPTFRIIREHGRRRGESLAAAGENDTCIIRFTAGPPYEDIAFRIVDKEWDYSAKRERGFKSSFEGGTLQLHFQFKKRSQCAGELSSSSGTVFSPGQRMSEQACGGFMRKQRLDSGSCVWIVASPAGLGWAGLAVAAVIAVITTTTGESQSCSRGAGQSRRIRGNAWFE</sequence>
<dbReference type="Pfam" id="PF09732">
    <property type="entry name" value="CactinC_cactus"/>
    <property type="match status" value="1"/>
</dbReference>
<feature type="domain" description="Splicing factor cactin central" evidence="6">
    <location>
        <begin position="159"/>
        <end position="270"/>
    </location>
</feature>
<keyword evidence="4" id="KW-1133">Transmembrane helix</keyword>
<evidence type="ECO:0000259" key="5">
    <source>
        <dbReference type="Pfam" id="PF09732"/>
    </source>
</evidence>
<comment type="caution">
    <text evidence="7">The sequence shown here is derived from an EMBL/GenBank/DDBJ whole genome shotgun (WGS) entry which is preliminary data.</text>
</comment>
<dbReference type="PANTHER" id="PTHR21737">
    <property type="entry name" value="POLYGLUTAMINE BINDING PROTEIN 1/MARVEL MEMBRANE-ASSOCIATING DOMAIN CONTAINING 3"/>
    <property type="match status" value="1"/>
</dbReference>
<name>A0A166U2Y8_9HYPO</name>
<dbReference type="EMBL" id="AZGY01000002">
    <property type="protein sequence ID" value="OAA31984.1"/>
    <property type="molecule type" value="Genomic_DNA"/>
</dbReference>
<dbReference type="AlphaFoldDB" id="A0A166U2Y8"/>
<dbReference type="GO" id="GO:0005681">
    <property type="term" value="C:spliceosomal complex"/>
    <property type="evidence" value="ECO:0007669"/>
    <property type="project" value="TreeGrafter"/>
</dbReference>